<dbReference type="PANTHER" id="PTHR34352">
    <property type="entry name" value="PROTEIN YHFA"/>
    <property type="match status" value="1"/>
</dbReference>
<proteinExistence type="predicted"/>
<dbReference type="SUPFAM" id="SSF82784">
    <property type="entry name" value="OsmC-like"/>
    <property type="match status" value="1"/>
</dbReference>
<dbReference type="Proteomes" id="UP000316609">
    <property type="component" value="Unassembled WGS sequence"/>
</dbReference>
<dbReference type="InterPro" id="IPR036102">
    <property type="entry name" value="OsmC/Ohrsf"/>
</dbReference>
<name>A0A538TXU9_UNCEI</name>
<protein>
    <submittedName>
        <fullName evidence="1">OsmC family protein</fullName>
    </submittedName>
</protein>
<dbReference type="EMBL" id="VBOY01000011">
    <property type="protein sequence ID" value="TMQ68349.1"/>
    <property type="molecule type" value="Genomic_DNA"/>
</dbReference>
<sequence length="140" mass="15181">MGKRARVVLDTVDAPGLRFVSRFESGAELPLAGTSGRDGASPVEAVLAALGGCTGMDVISILRKKRQVVTGYEVVIEGQRRAEHPRVFTRIEIVHRLRGPSLKAAAIEEAIRLSDTKYCSVHAMLAHGAEITSRYEILRA</sequence>
<gene>
    <name evidence="1" type="ORF">E6K78_01440</name>
</gene>
<dbReference type="AlphaFoldDB" id="A0A538TXU9"/>
<organism evidence="1 2">
    <name type="scientific">Eiseniibacteriota bacterium</name>
    <dbReference type="NCBI Taxonomy" id="2212470"/>
    <lineage>
        <taxon>Bacteria</taxon>
        <taxon>Candidatus Eiseniibacteriota</taxon>
    </lineage>
</organism>
<dbReference type="InterPro" id="IPR003718">
    <property type="entry name" value="OsmC/Ohr_fam"/>
</dbReference>
<evidence type="ECO:0000313" key="1">
    <source>
        <dbReference type="EMBL" id="TMQ68349.1"/>
    </source>
</evidence>
<reference evidence="1 2" key="1">
    <citation type="journal article" date="2019" name="Nat. Microbiol.">
        <title>Mediterranean grassland soil C-N compound turnover is dependent on rainfall and depth, and is mediated by genomically divergent microorganisms.</title>
        <authorList>
            <person name="Diamond S."/>
            <person name="Andeer P.F."/>
            <person name="Li Z."/>
            <person name="Crits-Christoph A."/>
            <person name="Burstein D."/>
            <person name="Anantharaman K."/>
            <person name="Lane K.R."/>
            <person name="Thomas B.C."/>
            <person name="Pan C."/>
            <person name="Northen T.R."/>
            <person name="Banfield J.F."/>
        </authorList>
    </citation>
    <scope>NUCLEOTIDE SEQUENCE [LARGE SCALE GENOMIC DNA]</scope>
    <source>
        <strain evidence="1">WS_8</strain>
    </source>
</reference>
<evidence type="ECO:0000313" key="2">
    <source>
        <dbReference type="Proteomes" id="UP000316609"/>
    </source>
</evidence>
<accession>A0A538TXU9</accession>
<dbReference type="InterPro" id="IPR015946">
    <property type="entry name" value="KH_dom-like_a/b"/>
</dbReference>
<dbReference type="Pfam" id="PF02566">
    <property type="entry name" value="OsmC"/>
    <property type="match status" value="1"/>
</dbReference>
<comment type="caution">
    <text evidence="1">The sequence shown here is derived from an EMBL/GenBank/DDBJ whole genome shotgun (WGS) entry which is preliminary data.</text>
</comment>
<dbReference type="PANTHER" id="PTHR34352:SF1">
    <property type="entry name" value="PROTEIN YHFA"/>
    <property type="match status" value="1"/>
</dbReference>
<dbReference type="Gene3D" id="3.30.300.20">
    <property type="match status" value="1"/>
</dbReference>